<proteinExistence type="predicted"/>
<accession>A0ACB9LI40</accession>
<sequence length="84" mass="9686">MMKRLHIQQIGLARFDEEHGWFAKDYRNVRLGLASNGFNPFGDRSSTTSLWLVVITLYNLPPWKCMKKPYLILALLIQGKHSPG</sequence>
<dbReference type="Proteomes" id="UP001057402">
    <property type="component" value="Chromosome 11"/>
</dbReference>
<comment type="caution">
    <text evidence="1">The sequence shown here is derived from an EMBL/GenBank/DDBJ whole genome shotgun (WGS) entry which is preliminary data.</text>
</comment>
<reference evidence="2" key="1">
    <citation type="journal article" date="2023" name="Front. Plant Sci.">
        <title>Chromosomal-level genome assembly of Melastoma candidum provides insights into trichome evolution.</title>
        <authorList>
            <person name="Zhong Y."/>
            <person name="Wu W."/>
            <person name="Sun C."/>
            <person name="Zou P."/>
            <person name="Liu Y."/>
            <person name="Dai S."/>
            <person name="Zhou R."/>
        </authorList>
    </citation>
    <scope>NUCLEOTIDE SEQUENCE [LARGE SCALE GENOMIC DNA]</scope>
</reference>
<protein>
    <submittedName>
        <fullName evidence="1">Uncharacterized protein</fullName>
    </submittedName>
</protein>
<gene>
    <name evidence="1" type="ORF">MLD38_035541</name>
</gene>
<evidence type="ECO:0000313" key="1">
    <source>
        <dbReference type="EMBL" id="KAI4310572.1"/>
    </source>
</evidence>
<keyword evidence="2" id="KW-1185">Reference proteome</keyword>
<dbReference type="EMBL" id="CM042890">
    <property type="protein sequence ID" value="KAI4310572.1"/>
    <property type="molecule type" value="Genomic_DNA"/>
</dbReference>
<organism evidence="1 2">
    <name type="scientific">Melastoma candidum</name>
    <dbReference type="NCBI Taxonomy" id="119954"/>
    <lineage>
        <taxon>Eukaryota</taxon>
        <taxon>Viridiplantae</taxon>
        <taxon>Streptophyta</taxon>
        <taxon>Embryophyta</taxon>
        <taxon>Tracheophyta</taxon>
        <taxon>Spermatophyta</taxon>
        <taxon>Magnoliopsida</taxon>
        <taxon>eudicotyledons</taxon>
        <taxon>Gunneridae</taxon>
        <taxon>Pentapetalae</taxon>
        <taxon>rosids</taxon>
        <taxon>malvids</taxon>
        <taxon>Myrtales</taxon>
        <taxon>Melastomataceae</taxon>
        <taxon>Melastomatoideae</taxon>
        <taxon>Melastomateae</taxon>
        <taxon>Melastoma</taxon>
    </lineage>
</organism>
<evidence type="ECO:0000313" key="2">
    <source>
        <dbReference type="Proteomes" id="UP001057402"/>
    </source>
</evidence>
<name>A0ACB9LI40_9MYRT</name>